<evidence type="ECO:0000256" key="2">
    <source>
        <dbReference type="ARBA" id="ARBA00022729"/>
    </source>
</evidence>
<evidence type="ECO:0000313" key="8">
    <source>
        <dbReference type="Proteomes" id="UP001141806"/>
    </source>
</evidence>
<evidence type="ECO:0000256" key="4">
    <source>
        <dbReference type="SAM" id="MobiDB-lite"/>
    </source>
</evidence>
<organism evidence="7 8">
    <name type="scientific">Protea cynaroides</name>
    <dbReference type="NCBI Taxonomy" id="273540"/>
    <lineage>
        <taxon>Eukaryota</taxon>
        <taxon>Viridiplantae</taxon>
        <taxon>Streptophyta</taxon>
        <taxon>Embryophyta</taxon>
        <taxon>Tracheophyta</taxon>
        <taxon>Spermatophyta</taxon>
        <taxon>Magnoliopsida</taxon>
        <taxon>Proteales</taxon>
        <taxon>Proteaceae</taxon>
        <taxon>Protea</taxon>
    </lineage>
</organism>
<feature type="compositionally biased region" description="Basic and acidic residues" evidence="4">
    <location>
        <begin position="174"/>
        <end position="192"/>
    </location>
</feature>
<dbReference type="PROSITE" id="PS01010">
    <property type="entry name" value="CRISP_2"/>
    <property type="match status" value="1"/>
</dbReference>
<dbReference type="AlphaFoldDB" id="A0A9Q0H8P6"/>
<dbReference type="Pfam" id="PF00188">
    <property type="entry name" value="CAP"/>
    <property type="match status" value="1"/>
</dbReference>
<dbReference type="InterPro" id="IPR001283">
    <property type="entry name" value="CRISP-related"/>
</dbReference>
<keyword evidence="8" id="KW-1185">Reference proteome</keyword>
<keyword evidence="2 5" id="KW-0732">Signal</keyword>
<dbReference type="Proteomes" id="UP001141806">
    <property type="component" value="Unassembled WGS sequence"/>
</dbReference>
<dbReference type="InterPro" id="IPR014044">
    <property type="entry name" value="CAP_dom"/>
</dbReference>
<comment type="similarity">
    <text evidence="1">Belongs to the CRISP family.</text>
</comment>
<dbReference type="PRINTS" id="PR00837">
    <property type="entry name" value="V5TPXLIKE"/>
</dbReference>
<feature type="domain" description="SCP" evidence="6">
    <location>
        <begin position="26"/>
        <end position="158"/>
    </location>
</feature>
<gene>
    <name evidence="7" type="ORF">NE237_026310</name>
</gene>
<dbReference type="SMART" id="SM00198">
    <property type="entry name" value="SCP"/>
    <property type="match status" value="1"/>
</dbReference>
<accession>A0A9Q0H8P6</accession>
<evidence type="ECO:0000313" key="7">
    <source>
        <dbReference type="EMBL" id="KAJ4959199.1"/>
    </source>
</evidence>
<dbReference type="PANTHER" id="PTHR10334">
    <property type="entry name" value="CYSTEINE-RICH SECRETORY PROTEIN-RELATED"/>
    <property type="match status" value="1"/>
</dbReference>
<reference evidence="7" key="1">
    <citation type="journal article" date="2023" name="Plant J.">
        <title>The genome of the king protea, Protea cynaroides.</title>
        <authorList>
            <person name="Chang J."/>
            <person name="Duong T.A."/>
            <person name="Schoeman C."/>
            <person name="Ma X."/>
            <person name="Roodt D."/>
            <person name="Barker N."/>
            <person name="Li Z."/>
            <person name="Van de Peer Y."/>
            <person name="Mizrachi E."/>
        </authorList>
    </citation>
    <scope>NUCLEOTIDE SEQUENCE</scope>
    <source>
        <tissue evidence="7">Young leaves</tissue>
    </source>
</reference>
<dbReference type="CDD" id="cd05381">
    <property type="entry name" value="CAP_PR-1"/>
    <property type="match status" value="1"/>
</dbReference>
<feature type="signal peptide" evidence="5">
    <location>
        <begin position="1"/>
        <end position="24"/>
    </location>
</feature>
<feature type="region of interest" description="Disordered" evidence="4">
    <location>
        <begin position="174"/>
        <end position="201"/>
    </location>
</feature>
<dbReference type="PROSITE" id="PS01009">
    <property type="entry name" value="CRISP_1"/>
    <property type="match status" value="1"/>
</dbReference>
<name>A0A9Q0H8P6_9MAGN</name>
<comment type="caution">
    <text evidence="7">The sequence shown here is derived from an EMBL/GenBank/DDBJ whole genome shotgun (WGS) entry which is preliminary data.</text>
</comment>
<dbReference type="OrthoDB" id="337038at2759"/>
<dbReference type="InterPro" id="IPR018244">
    <property type="entry name" value="Allrgn_V5/Tpx1_CS"/>
</dbReference>
<dbReference type="EMBL" id="JAMYWD010000010">
    <property type="protein sequence ID" value="KAJ4959199.1"/>
    <property type="molecule type" value="Genomic_DNA"/>
</dbReference>
<dbReference type="SUPFAM" id="SSF55797">
    <property type="entry name" value="PR-1-like"/>
    <property type="match status" value="1"/>
</dbReference>
<protein>
    <recommendedName>
        <fullName evidence="6">SCP domain-containing protein</fullName>
    </recommendedName>
</protein>
<dbReference type="FunFam" id="3.40.33.10:FF:000006">
    <property type="entry name" value="Putative pathogenesis-related protein 1"/>
    <property type="match status" value="1"/>
</dbReference>
<sequence length="201" mass="22295">MRSYKLHLAFLFFIALAFFHVSQAQNSQEDYLTTHNSARSEVGVGSMTWDDTVATYAQNYANQRAEDCNLVHSGGSYGENLAWSSGDMSATDAVNMWVAEKTYYDYNSNSCAEGQQCGHYTQVVWRNSVRLGCARVQCSSGSGTFIICNYDPPGNYVGINNVLMQASIMSKHLSKSERPRRVNGHLDTDRESLLSSPTEGV</sequence>
<evidence type="ECO:0000256" key="3">
    <source>
        <dbReference type="ARBA" id="ARBA00023157"/>
    </source>
</evidence>
<evidence type="ECO:0000256" key="5">
    <source>
        <dbReference type="SAM" id="SignalP"/>
    </source>
</evidence>
<dbReference type="GO" id="GO:0005576">
    <property type="term" value="C:extracellular region"/>
    <property type="evidence" value="ECO:0007669"/>
    <property type="project" value="InterPro"/>
</dbReference>
<proteinExistence type="inferred from homology"/>
<dbReference type="Gene3D" id="3.40.33.10">
    <property type="entry name" value="CAP"/>
    <property type="match status" value="1"/>
</dbReference>
<evidence type="ECO:0000256" key="1">
    <source>
        <dbReference type="ARBA" id="ARBA00009923"/>
    </source>
</evidence>
<dbReference type="GO" id="GO:0098542">
    <property type="term" value="P:defense response to other organism"/>
    <property type="evidence" value="ECO:0007669"/>
    <property type="project" value="UniProtKB-ARBA"/>
</dbReference>
<feature type="chain" id="PRO_5040397530" description="SCP domain-containing protein" evidence="5">
    <location>
        <begin position="25"/>
        <end position="201"/>
    </location>
</feature>
<evidence type="ECO:0000259" key="6">
    <source>
        <dbReference type="SMART" id="SM00198"/>
    </source>
</evidence>
<dbReference type="InterPro" id="IPR035940">
    <property type="entry name" value="CAP_sf"/>
</dbReference>
<keyword evidence="3" id="KW-1015">Disulfide bond</keyword>